<feature type="region of interest" description="Disordered" evidence="1">
    <location>
        <begin position="320"/>
        <end position="344"/>
    </location>
</feature>
<accession>A0A146M1F2</accession>
<feature type="region of interest" description="Disordered" evidence="1">
    <location>
        <begin position="441"/>
        <end position="460"/>
    </location>
</feature>
<feature type="compositionally biased region" description="Polar residues" evidence="1">
    <location>
        <begin position="646"/>
        <end position="658"/>
    </location>
</feature>
<evidence type="ECO:0000256" key="1">
    <source>
        <dbReference type="SAM" id="MobiDB-lite"/>
    </source>
</evidence>
<evidence type="ECO:0000313" key="2">
    <source>
        <dbReference type="EMBL" id="JAQ13638.1"/>
    </source>
</evidence>
<dbReference type="AlphaFoldDB" id="A0A146M1F2"/>
<organism evidence="2">
    <name type="scientific">Lygus hesperus</name>
    <name type="common">Western plant bug</name>
    <dbReference type="NCBI Taxonomy" id="30085"/>
    <lineage>
        <taxon>Eukaryota</taxon>
        <taxon>Metazoa</taxon>
        <taxon>Ecdysozoa</taxon>
        <taxon>Arthropoda</taxon>
        <taxon>Hexapoda</taxon>
        <taxon>Insecta</taxon>
        <taxon>Pterygota</taxon>
        <taxon>Neoptera</taxon>
        <taxon>Paraneoptera</taxon>
        <taxon>Hemiptera</taxon>
        <taxon>Heteroptera</taxon>
        <taxon>Panheteroptera</taxon>
        <taxon>Cimicomorpha</taxon>
        <taxon>Miridae</taxon>
        <taxon>Mirini</taxon>
        <taxon>Lygus</taxon>
    </lineage>
</organism>
<gene>
    <name evidence="2" type="ORF">g.49377</name>
</gene>
<dbReference type="EMBL" id="GDHC01004991">
    <property type="protein sequence ID" value="JAQ13638.1"/>
    <property type="molecule type" value="Transcribed_RNA"/>
</dbReference>
<feature type="compositionally biased region" description="Polar residues" evidence="1">
    <location>
        <begin position="914"/>
        <end position="929"/>
    </location>
</feature>
<sequence length="929" mass="103521">KLEFLRTADQFYGGISRNLSWIPTTHTMTRLRITSGRWCLVLLLTLPSTLMSAPPLSRERVETDGPNVELKLKNCSLELDKVRTAARRYLTALGSALDDDASSSRLSAAENRSSPISIARPQTVANYSNKTSSSVEKVNVNSHRKYLSSPNDSGWVAQCLNGGKCVNRTSTEGTRRKDQDPKQIALENSRVFTNIKQDTPKPNVVRMETISPFKLINSYNVSRTNNRSIAAPAIVETASNSGDQLLLQKMTEGKGLYESTVDQRVPKKPNEKDNRLVLPISIEGDFKGEVLVDDSEDEQKSVASMYGVKKGSLHPEILTDSTSESTSTPEAQILPQNTTGEKGLPILPISTAELWNDSEQQNSLTRSWIRPDISAVNVEEASQRSTGDESLPISIQLKPVIHNHYYNRRQIKSTKGPDESSSSDFDFRPIESIAEQRPVVNDTKKTDTDGKMKSPKLAGRYCDDPKSSGCGNWASAENLMAAGDLVKRMSTGKRQSGGNIIDGADSESAIKTEVQNTKYPEEPGTLFPKNKNGNSNIFLFMGGQWLVNVKDHPEILHNMKPKSSEPFQNMMGLHGPPPSTTYGRLSWPYNPIGAGTRGLEGPYSKQVPSSAYPILTGIRPSYQYVPCYSNQNGIPASRSSEKISTRDYSNFPSGDNSQGEFQAPYREGSYYYPINPRPIFPLPVKPRLNYPESLVNFPLGDIKQNQGANMGFPQSPVKPEEHKLHDVDSSDLTVVGAQMLSILQPPRPNLPDPEYPLQPVAINDMSSSQVDFPSARDSSVYPNKPLTMYNYHQLQQIPSIYNTSHSSASHQVYLPPKIFINDRNPPISHPGFDEYDFVSGQYVKRYRSGTAPDSGYYGRTAGNSPAGNAWGCREQNQRYPRNPEDTFHHYRHSWDYLPWGTYKLERVHDEYPTERNNPSERNQNPIANS</sequence>
<reference evidence="2" key="1">
    <citation type="journal article" date="2016" name="Gigascience">
        <title>De novo construction of an expanded transcriptome assembly for the western tarnished plant bug, Lygus hesperus.</title>
        <authorList>
            <person name="Tassone E.E."/>
            <person name="Geib S.M."/>
            <person name="Hall B."/>
            <person name="Fabrick J.A."/>
            <person name="Brent C.S."/>
            <person name="Hull J.J."/>
        </authorList>
    </citation>
    <scope>NUCLEOTIDE SEQUENCE</scope>
</reference>
<protein>
    <submittedName>
        <fullName evidence="2">Uncharacterized protein</fullName>
    </submittedName>
</protein>
<feature type="region of interest" description="Disordered" evidence="1">
    <location>
        <begin position="910"/>
        <end position="929"/>
    </location>
</feature>
<proteinExistence type="predicted"/>
<feature type="compositionally biased region" description="Basic and acidic residues" evidence="1">
    <location>
        <begin position="442"/>
        <end position="452"/>
    </location>
</feature>
<feature type="non-terminal residue" evidence="2">
    <location>
        <position position="1"/>
    </location>
</feature>
<name>A0A146M1F2_LYGHE</name>
<feature type="region of interest" description="Disordered" evidence="1">
    <location>
        <begin position="636"/>
        <end position="658"/>
    </location>
</feature>